<dbReference type="GO" id="GO:0000287">
    <property type="term" value="F:magnesium ion binding"/>
    <property type="evidence" value="ECO:0007669"/>
    <property type="project" value="InterPro"/>
</dbReference>
<dbReference type="GO" id="GO:0004427">
    <property type="term" value="F:inorganic diphosphate phosphatase activity"/>
    <property type="evidence" value="ECO:0007669"/>
    <property type="project" value="UniProtKB-EC"/>
</dbReference>
<evidence type="ECO:0000256" key="5">
    <source>
        <dbReference type="ARBA" id="ARBA00022842"/>
    </source>
</evidence>
<evidence type="ECO:0000256" key="3">
    <source>
        <dbReference type="ARBA" id="ARBA00022723"/>
    </source>
</evidence>
<gene>
    <name evidence="6" type="ORF">YASMINEVIRUS_324</name>
</gene>
<dbReference type="SUPFAM" id="SSF50324">
    <property type="entry name" value="Inorganic pyrophosphatase"/>
    <property type="match status" value="1"/>
</dbReference>
<dbReference type="EMBL" id="UPSH01000001">
    <property type="protein sequence ID" value="VBB17861.1"/>
    <property type="molecule type" value="Genomic_DNA"/>
</dbReference>
<comment type="caution">
    <text evidence="6">The sequence shown here is derived from an EMBL/GenBank/DDBJ whole genome shotgun (WGS) entry which is preliminary data.</text>
</comment>
<dbReference type="GO" id="GO:0006796">
    <property type="term" value="P:phosphate-containing compound metabolic process"/>
    <property type="evidence" value="ECO:0007669"/>
    <property type="project" value="InterPro"/>
</dbReference>
<feature type="non-terminal residue" evidence="6">
    <location>
        <position position="1"/>
    </location>
</feature>
<evidence type="ECO:0000256" key="2">
    <source>
        <dbReference type="ARBA" id="ARBA00012146"/>
    </source>
</evidence>
<evidence type="ECO:0000256" key="1">
    <source>
        <dbReference type="ARBA" id="ARBA00001946"/>
    </source>
</evidence>
<evidence type="ECO:0000313" key="7">
    <source>
        <dbReference type="Proteomes" id="UP000594342"/>
    </source>
</evidence>
<keyword evidence="3" id="KW-0479">Metal-binding</keyword>
<evidence type="ECO:0000313" key="6">
    <source>
        <dbReference type="EMBL" id="VBB17861.1"/>
    </source>
</evidence>
<evidence type="ECO:0000256" key="4">
    <source>
        <dbReference type="ARBA" id="ARBA00022801"/>
    </source>
</evidence>
<organism evidence="6 7">
    <name type="scientific">Yasminevirus sp. GU-2018</name>
    <dbReference type="NCBI Taxonomy" id="2420051"/>
    <lineage>
        <taxon>Viruses</taxon>
        <taxon>Varidnaviria</taxon>
        <taxon>Bamfordvirae</taxon>
        <taxon>Nucleocytoviricota</taxon>
        <taxon>Megaviricetes</taxon>
        <taxon>Imitervirales</taxon>
        <taxon>Mimiviridae</taxon>
        <taxon>Klosneuvirinae</taxon>
        <taxon>Yasminevirus</taxon>
        <taxon>Yasminevirus saudimassiliense</taxon>
    </lineage>
</organism>
<dbReference type="EC" id="3.6.1.1" evidence="2"/>
<reference evidence="6 7" key="1">
    <citation type="submission" date="2018-10" db="EMBL/GenBank/DDBJ databases">
        <authorList>
            <consortium name="IHU Genomes"/>
        </authorList>
    </citation>
    <scope>NUCLEOTIDE SEQUENCE [LARGE SCALE GENOMIC DNA]</scope>
    <source>
        <strain evidence="6 7">A1</strain>
    </source>
</reference>
<keyword evidence="7" id="KW-1185">Reference proteome</keyword>
<keyword evidence="5" id="KW-0460">Magnesium</keyword>
<keyword evidence="4" id="KW-0378">Hydrolase</keyword>
<proteinExistence type="predicted"/>
<protein>
    <recommendedName>
        <fullName evidence="2">inorganic diphosphatase</fullName>
        <ecNumber evidence="2">3.6.1.1</ecNumber>
    </recommendedName>
</protein>
<dbReference type="PROSITE" id="PS00387">
    <property type="entry name" value="PPASE"/>
    <property type="match status" value="1"/>
</dbReference>
<accession>A0A5K0U8L3</accession>
<dbReference type="PANTHER" id="PTHR10286">
    <property type="entry name" value="INORGANIC PYROPHOSPHATASE"/>
    <property type="match status" value="1"/>
</dbReference>
<dbReference type="InterPro" id="IPR036649">
    <property type="entry name" value="Pyrophosphatase_sf"/>
</dbReference>
<name>A0A5K0U8L3_9VIRU</name>
<sequence>VYVVETGFFDHLIEKNTIQRKVISPWHDIALYINSAYRQNGVVSMVVEIPKNTREKIEINKTIRLNPLTYDIRNGNIRRIMYKNGYPAHYGALPQTWEDPNHIDERTGLVGDNDPMDAFDLSMLPTQSGEVIHLKVLGCIAMIDQGETDWKVVGINVKDPKSQLLNDIDDVSRDDIADLIDFLRNYKVSEGKGQNTFHYRLLWDRASTLAIIADQHDNWTKLIENNTENHN</sequence>
<dbReference type="Proteomes" id="UP000594342">
    <property type="component" value="Unassembled WGS sequence"/>
</dbReference>
<dbReference type="Pfam" id="PF00719">
    <property type="entry name" value="Pyrophosphatase"/>
    <property type="match status" value="1"/>
</dbReference>
<comment type="cofactor">
    <cofactor evidence="1">
        <name>Mg(2+)</name>
        <dbReference type="ChEBI" id="CHEBI:18420"/>
    </cofactor>
</comment>
<dbReference type="Gene3D" id="3.90.80.10">
    <property type="entry name" value="Inorganic pyrophosphatase"/>
    <property type="match status" value="1"/>
</dbReference>
<dbReference type="InterPro" id="IPR008162">
    <property type="entry name" value="Pyrophosphatase"/>
</dbReference>